<evidence type="ECO:0000256" key="1">
    <source>
        <dbReference type="ARBA" id="ARBA00022737"/>
    </source>
</evidence>
<feature type="repeat" description="Pumilio" evidence="4">
    <location>
        <begin position="400"/>
        <end position="436"/>
    </location>
</feature>
<evidence type="ECO:0000313" key="7">
    <source>
        <dbReference type="Proteomes" id="UP001141552"/>
    </source>
</evidence>
<dbReference type="Pfam" id="PF22493">
    <property type="entry name" value="PUF_NOP9"/>
    <property type="match status" value="1"/>
</dbReference>
<evidence type="ECO:0000256" key="4">
    <source>
        <dbReference type="PROSITE-ProRule" id="PRU00317"/>
    </source>
</evidence>
<evidence type="ECO:0000256" key="2">
    <source>
        <dbReference type="ARBA" id="ARBA00022845"/>
    </source>
</evidence>
<evidence type="ECO:0000256" key="3">
    <source>
        <dbReference type="ARBA" id="ARBA00022884"/>
    </source>
</evidence>
<dbReference type="GO" id="GO:0030688">
    <property type="term" value="C:preribosome, small subunit precursor"/>
    <property type="evidence" value="ECO:0007669"/>
    <property type="project" value="TreeGrafter"/>
</dbReference>
<feature type="compositionally biased region" description="Basic residues" evidence="5">
    <location>
        <begin position="31"/>
        <end position="42"/>
    </location>
</feature>
<dbReference type="Gene3D" id="1.25.10.10">
    <property type="entry name" value="Leucine-rich Repeat Variant"/>
    <property type="match status" value="2"/>
</dbReference>
<gene>
    <name evidence="6" type="ORF">Tsubulata_040730</name>
</gene>
<dbReference type="OrthoDB" id="392571at2759"/>
<comment type="caution">
    <text evidence="6">The sequence shown here is derived from an EMBL/GenBank/DDBJ whole genome shotgun (WGS) entry which is preliminary data.</text>
</comment>
<dbReference type="GO" id="GO:0000472">
    <property type="term" value="P:endonucleolytic cleavage to generate mature 5'-end of SSU-rRNA from (SSU-rRNA, 5.8S rRNA, LSU-rRNA)"/>
    <property type="evidence" value="ECO:0007669"/>
    <property type="project" value="TreeGrafter"/>
</dbReference>
<dbReference type="GO" id="GO:0000480">
    <property type="term" value="P:endonucleolytic cleavage in 5'-ETS of tricistronic rRNA transcript (SSU-rRNA, 5.8S rRNA, LSU-rRNA)"/>
    <property type="evidence" value="ECO:0007669"/>
    <property type="project" value="TreeGrafter"/>
</dbReference>
<dbReference type="SUPFAM" id="SSF48371">
    <property type="entry name" value="ARM repeat"/>
    <property type="match status" value="2"/>
</dbReference>
<dbReference type="EMBL" id="JAKUCV010004665">
    <property type="protein sequence ID" value="KAJ4834584.1"/>
    <property type="molecule type" value="Genomic_DNA"/>
</dbReference>
<dbReference type="PROSITE" id="PS50302">
    <property type="entry name" value="PUM"/>
    <property type="match status" value="2"/>
</dbReference>
<dbReference type="InterPro" id="IPR001313">
    <property type="entry name" value="Pumilio_RNA-bd_rpt"/>
</dbReference>
<dbReference type="GO" id="GO:0003723">
    <property type="term" value="F:RNA binding"/>
    <property type="evidence" value="ECO:0007669"/>
    <property type="project" value="UniProtKB-KW"/>
</dbReference>
<protein>
    <recommendedName>
        <fullName evidence="8">PUM-HD domain-containing protein</fullName>
    </recommendedName>
</protein>
<dbReference type="GO" id="GO:0000056">
    <property type="term" value="P:ribosomal small subunit export from nucleus"/>
    <property type="evidence" value="ECO:0007669"/>
    <property type="project" value="TreeGrafter"/>
</dbReference>
<dbReference type="AlphaFoldDB" id="A0A9Q0JAQ7"/>
<keyword evidence="7" id="KW-1185">Reference proteome</keyword>
<proteinExistence type="predicted"/>
<dbReference type="PANTHER" id="PTHR13102:SF0">
    <property type="entry name" value="NUCLEOLAR PROTEIN 9"/>
    <property type="match status" value="1"/>
</dbReference>
<feature type="compositionally biased region" description="Low complexity" evidence="5">
    <location>
        <begin position="697"/>
        <end position="707"/>
    </location>
</feature>
<dbReference type="InterPro" id="IPR011989">
    <property type="entry name" value="ARM-like"/>
</dbReference>
<feature type="region of interest" description="Disordered" evidence="5">
    <location>
        <begin position="746"/>
        <end position="798"/>
    </location>
</feature>
<keyword evidence="3" id="KW-0694">RNA-binding</keyword>
<dbReference type="InterPro" id="IPR016024">
    <property type="entry name" value="ARM-type_fold"/>
</dbReference>
<dbReference type="PANTHER" id="PTHR13102">
    <property type="entry name" value="NUCLEOLAR PROTEIN 9"/>
    <property type="match status" value="1"/>
</dbReference>
<name>A0A9Q0JAQ7_9ROSI</name>
<reference evidence="6" key="1">
    <citation type="submission" date="2022-02" db="EMBL/GenBank/DDBJ databases">
        <authorList>
            <person name="Henning P.M."/>
            <person name="McCubbin A.G."/>
            <person name="Shore J.S."/>
        </authorList>
    </citation>
    <scope>NUCLEOTIDE SEQUENCE</scope>
    <source>
        <strain evidence="6">F60SS</strain>
        <tissue evidence="6">Leaves</tissue>
    </source>
</reference>
<organism evidence="6 7">
    <name type="scientific">Turnera subulata</name>
    <dbReference type="NCBI Taxonomy" id="218843"/>
    <lineage>
        <taxon>Eukaryota</taxon>
        <taxon>Viridiplantae</taxon>
        <taxon>Streptophyta</taxon>
        <taxon>Embryophyta</taxon>
        <taxon>Tracheophyta</taxon>
        <taxon>Spermatophyta</taxon>
        <taxon>Magnoliopsida</taxon>
        <taxon>eudicotyledons</taxon>
        <taxon>Gunneridae</taxon>
        <taxon>Pentapetalae</taxon>
        <taxon>rosids</taxon>
        <taxon>fabids</taxon>
        <taxon>Malpighiales</taxon>
        <taxon>Passifloraceae</taxon>
        <taxon>Turnera</taxon>
    </lineage>
</organism>
<dbReference type="GO" id="GO:0005730">
    <property type="term" value="C:nucleolus"/>
    <property type="evidence" value="ECO:0007669"/>
    <property type="project" value="TreeGrafter"/>
</dbReference>
<dbReference type="Proteomes" id="UP001141552">
    <property type="component" value="Unassembled WGS sequence"/>
</dbReference>
<feature type="region of interest" description="Disordered" evidence="5">
    <location>
        <begin position="28"/>
        <end position="87"/>
    </location>
</feature>
<evidence type="ECO:0008006" key="8">
    <source>
        <dbReference type="Google" id="ProtNLM"/>
    </source>
</evidence>
<dbReference type="GO" id="GO:0000447">
    <property type="term" value="P:endonucleolytic cleavage in ITS1 to separate SSU-rRNA from 5.8S rRNA and LSU-rRNA from tricistronic rRNA transcript (SSU-rRNA, 5.8S rRNA, LSU-rRNA)"/>
    <property type="evidence" value="ECO:0007669"/>
    <property type="project" value="TreeGrafter"/>
</dbReference>
<evidence type="ECO:0000256" key="5">
    <source>
        <dbReference type="SAM" id="MobiDB-lite"/>
    </source>
</evidence>
<reference evidence="6" key="2">
    <citation type="journal article" date="2023" name="Plants (Basel)">
        <title>Annotation of the Turnera subulata (Passifloraceae) Draft Genome Reveals the S-Locus Evolved after the Divergence of Turneroideae from Passifloroideae in a Stepwise Manner.</title>
        <authorList>
            <person name="Henning P.M."/>
            <person name="Roalson E.H."/>
            <person name="Mir W."/>
            <person name="McCubbin A.G."/>
            <person name="Shore J.S."/>
        </authorList>
    </citation>
    <scope>NUCLEOTIDE SEQUENCE</scope>
    <source>
        <strain evidence="6">F60SS</strain>
    </source>
</reference>
<dbReference type="InterPro" id="IPR040000">
    <property type="entry name" value="NOP9"/>
</dbReference>
<dbReference type="SMART" id="SM00025">
    <property type="entry name" value="Pumilio"/>
    <property type="match status" value="5"/>
</dbReference>
<dbReference type="GO" id="GO:0030686">
    <property type="term" value="C:90S preribosome"/>
    <property type="evidence" value="ECO:0007669"/>
    <property type="project" value="TreeGrafter"/>
</dbReference>
<keyword evidence="2" id="KW-0810">Translation regulation</keyword>
<accession>A0A9Q0JAQ7</accession>
<dbReference type="GO" id="GO:0006417">
    <property type="term" value="P:regulation of translation"/>
    <property type="evidence" value="ECO:0007669"/>
    <property type="project" value="UniProtKB-KW"/>
</dbReference>
<sequence>MVSVGLKALVSRRPRSYNLWEDSLMEDNSYKHGRRKKGMGRKGSKEDFGSDGGIYKSKAYGKQSEGTGRPKKFSKHQSSSEPQPSFIRKQIDPETTKYFSEIANLFESSGVDLEERSFVCDNALEEARGKEFELATDYIISHTVQTLLEGCNLDHLCSFLQGCAEVFPSISMDRSGSHVAETALKCLAVHLQDSEAYSAVEETLSMICKVIVANPVDMMCNCHGSHVLRSLLCLCGGVPLDSPEFHRAKPATILAERLNLKTTSTSTNDSQHLQPLFPGLLKFLVSELLKSSDEDIETLLLDQYSSLVLQACWCLSKSAFFSCLCLVTALKLFRGNEQELLLVIPTLIGSRMENLVKGNFIEVTSVGKIVELMKETAYSHLMEVIIGVSPESLYDEMFTKIFQKSLCELASHQCGNFVVQALISRARTKEQACFVTVLALKNCKTPLTIFTNTDEGMAFIWEELGPKFKDLLEMGKAGVIASLIAASQRLRTHERECCQALAAAVCLGDESPICIVPRLLFLDNYFGSWDKSNWSWPNGVKMHIMGSLILQAVFAFPSEIIQPFSTSISSMEADHIFEAAKDAGGARAIEAFLASHASGKLKHRLILKLRGKFGELALHSSGSFMVEKCFSASNLSHREAIASDLLAVQTELAKTKQGPYLLRKLDIDGFANRPDQWRSKQASKQSAYNAFHATFGSSETKSSRSGSFLADSSKNTSLPKGLKQIREEIDHAMGDNVVEVRNKKIKNKKGQAGSALGGAANNPKVSANDKPFLSGEMKGKKRHRKDGSTKASNKKLKL</sequence>
<keyword evidence="1" id="KW-0677">Repeat</keyword>
<feature type="repeat" description="Pumilio" evidence="4">
    <location>
        <begin position="608"/>
        <end position="643"/>
    </location>
</feature>
<feature type="region of interest" description="Disordered" evidence="5">
    <location>
        <begin position="697"/>
        <end position="720"/>
    </location>
</feature>
<evidence type="ECO:0000313" key="6">
    <source>
        <dbReference type="EMBL" id="KAJ4834584.1"/>
    </source>
</evidence>